<dbReference type="AlphaFoldDB" id="A0A1R3KT68"/>
<evidence type="ECO:0000256" key="1">
    <source>
        <dbReference type="SAM" id="MobiDB-lite"/>
    </source>
</evidence>
<proteinExistence type="predicted"/>
<feature type="non-terminal residue" evidence="2">
    <location>
        <position position="1"/>
    </location>
</feature>
<name>A0A1R3KT68_COCAP</name>
<organism evidence="2 3">
    <name type="scientific">Corchorus capsularis</name>
    <name type="common">Jute</name>
    <dbReference type="NCBI Taxonomy" id="210143"/>
    <lineage>
        <taxon>Eukaryota</taxon>
        <taxon>Viridiplantae</taxon>
        <taxon>Streptophyta</taxon>
        <taxon>Embryophyta</taxon>
        <taxon>Tracheophyta</taxon>
        <taxon>Spermatophyta</taxon>
        <taxon>Magnoliopsida</taxon>
        <taxon>eudicotyledons</taxon>
        <taxon>Gunneridae</taxon>
        <taxon>Pentapetalae</taxon>
        <taxon>rosids</taxon>
        <taxon>malvids</taxon>
        <taxon>Malvales</taxon>
        <taxon>Malvaceae</taxon>
        <taxon>Grewioideae</taxon>
        <taxon>Apeibeae</taxon>
        <taxon>Corchorus</taxon>
    </lineage>
</organism>
<feature type="region of interest" description="Disordered" evidence="1">
    <location>
        <begin position="1"/>
        <end position="31"/>
    </location>
</feature>
<evidence type="ECO:0000313" key="2">
    <source>
        <dbReference type="EMBL" id="OMP10283.1"/>
    </source>
</evidence>
<gene>
    <name evidence="2" type="ORF">CCACVL1_01003</name>
</gene>
<reference evidence="2 3" key="1">
    <citation type="submission" date="2013-09" db="EMBL/GenBank/DDBJ databases">
        <title>Corchorus capsularis genome sequencing.</title>
        <authorList>
            <person name="Alam M."/>
            <person name="Haque M.S."/>
            <person name="Islam M.S."/>
            <person name="Emdad E.M."/>
            <person name="Islam M.M."/>
            <person name="Ahmed B."/>
            <person name="Halim A."/>
            <person name="Hossen Q.M.M."/>
            <person name="Hossain M.Z."/>
            <person name="Ahmed R."/>
            <person name="Khan M.M."/>
            <person name="Islam R."/>
            <person name="Rashid M.M."/>
            <person name="Khan S.A."/>
            <person name="Rahman M.S."/>
            <person name="Alam M."/>
        </authorList>
    </citation>
    <scope>NUCLEOTIDE SEQUENCE [LARGE SCALE GENOMIC DNA]</scope>
    <source>
        <strain evidence="3">cv. CVL-1</strain>
        <tissue evidence="2">Whole seedling</tissue>
    </source>
</reference>
<evidence type="ECO:0000313" key="3">
    <source>
        <dbReference type="Proteomes" id="UP000188268"/>
    </source>
</evidence>
<sequence>HVDEVRVVRMGPLRQQPTLRKSTPTPTSSPEPFRLIPYRRLSIYYTCLSAEAIA</sequence>
<dbReference type="Gramene" id="OMP10283">
    <property type="protein sequence ID" value="OMP10283"/>
    <property type="gene ID" value="CCACVL1_01003"/>
</dbReference>
<dbReference type="EMBL" id="AWWV01002652">
    <property type="protein sequence ID" value="OMP10283.1"/>
    <property type="molecule type" value="Genomic_DNA"/>
</dbReference>
<dbReference type="Proteomes" id="UP000188268">
    <property type="component" value="Unassembled WGS sequence"/>
</dbReference>
<keyword evidence="3" id="KW-1185">Reference proteome</keyword>
<comment type="caution">
    <text evidence="2">The sequence shown here is derived from an EMBL/GenBank/DDBJ whole genome shotgun (WGS) entry which is preliminary data.</text>
</comment>
<protein>
    <submittedName>
        <fullName evidence="2">Uncharacterized protein</fullName>
    </submittedName>
</protein>
<accession>A0A1R3KT68</accession>